<dbReference type="InterPro" id="IPR057251">
    <property type="entry name" value="FP_C"/>
</dbReference>
<dbReference type="EMBL" id="CAJQZP010000058">
    <property type="protein sequence ID" value="CAG4935341.1"/>
    <property type="molecule type" value="Genomic_DNA"/>
</dbReference>
<evidence type="ECO:0000313" key="4">
    <source>
        <dbReference type="Proteomes" id="UP000691718"/>
    </source>
</evidence>
<feature type="coiled-coil region" evidence="1">
    <location>
        <begin position="54"/>
        <end position="123"/>
    </location>
</feature>
<keyword evidence="4" id="KW-1185">Reference proteome</keyword>
<comment type="caution">
    <text evidence="3">The sequence shown here is derived from an EMBL/GenBank/DDBJ whole genome shotgun (WGS) entry which is preliminary data.</text>
</comment>
<evidence type="ECO:0000313" key="3">
    <source>
        <dbReference type="EMBL" id="CAG4935341.1"/>
    </source>
</evidence>
<evidence type="ECO:0000256" key="1">
    <source>
        <dbReference type="SAM" id="Coils"/>
    </source>
</evidence>
<dbReference type="Proteomes" id="UP000691718">
    <property type="component" value="Unassembled WGS sequence"/>
</dbReference>
<gene>
    <name evidence="3" type="ORF">PAPOLLO_LOCUS964</name>
</gene>
<feature type="domain" description="FP protein C-terminal" evidence="2">
    <location>
        <begin position="270"/>
        <end position="322"/>
    </location>
</feature>
<organism evidence="3 4">
    <name type="scientific">Parnassius apollo</name>
    <name type="common">Apollo butterfly</name>
    <name type="synonym">Papilio apollo</name>
    <dbReference type="NCBI Taxonomy" id="110799"/>
    <lineage>
        <taxon>Eukaryota</taxon>
        <taxon>Metazoa</taxon>
        <taxon>Ecdysozoa</taxon>
        <taxon>Arthropoda</taxon>
        <taxon>Hexapoda</taxon>
        <taxon>Insecta</taxon>
        <taxon>Pterygota</taxon>
        <taxon>Neoptera</taxon>
        <taxon>Endopterygota</taxon>
        <taxon>Lepidoptera</taxon>
        <taxon>Glossata</taxon>
        <taxon>Ditrysia</taxon>
        <taxon>Papilionoidea</taxon>
        <taxon>Papilionidae</taxon>
        <taxon>Parnassiinae</taxon>
        <taxon>Parnassini</taxon>
        <taxon>Parnassius</taxon>
        <taxon>Parnassius</taxon>
    </lineage>
</organism>
<dbReference type="Pfam" id="PF25298">
    <property type="entry name" value="Baculo_FP_2nd"/>
    <property type="match status" value="1"/>
</dbReference>
<dbReference type="OrthoDB" id="7484295at2759"/>
<name>A0A8S3W1F3_PARAO</name>
<protein>
    <submittedName>
        <fullName evidence="3">(apollo) hypothetical protein</fullName>
    </submittedName>
</protein>
<proteinExistence type="predicted"/>
<reference evidence="3" key="1">
    <citation type="submission" date="2021-04" db="EMBL/GenBank/DDBJ databases">
        <authorList>
            <person name="Tunstrom K."/>
        </authorList>
    </citation>
    <scope>NUCLEOTIDE SEQUENCE</scope>
</reference>
<dbReference type="AlphaFoldDB" id="A0A8S3W1F3"/>
<dbReference type="InterPro" id="IPR004244">
    <property type="entry name" value="Transposase_22"/>
</dbReference>
<sequence>MLRSPSKPFSSNPDLSIENDALQNVSLRKQPDCELTESFKQFTHMMQNMLKDLREDLNNKISSISENIDLMRSDLDTLSVTTKDIKGELASLRHDQTNLKQKLHLIENKHDNLQKDVLEIQNALDFNCDMNDKLGQRIGKLETDCVKNNKTIEIISSLKSKIEALEQHARSCNIEICGVPEKRDENLMELVANIGKHINLSIQQRDIISIHRVPQVQTHTNRPKNIIVKVSSRILRDNILSTFRKAKGVTTNDIGISGVPKLVFMNEHLTLEKKKLFRDCRETAKKENYQYVWIKHATILVRESNNHAAIAIRTQGDISKIKAGSSKKLSDISK</sequence>
<accession>A0A8S3W1F3</accession>
<evidence type="ECO:0000259" key="2">
    <source>
        <dbReference type="Pfam" id="PF25298"/>
    </source>
</evidence>
<dbReference type="PANTHER" id="PTHR11505">
    <property type="entry name" value="L1 TRANSPOSABLE ELEMENT-RELATED"/>
    <property type="match status" value="1"/>
</dbReference>
<keyword evidence="1" id="KW-0175">Coiled coil</keyword>